<keyword evidence="5" id="KW-1185">Reference proteome</keyword>
<dbReference type="Proteomes" id="UP001159363">
    <property type="component" value="Chromosome 8"/>
</dbReference>
<name>A0ABQ9GV65_9NEOP</name>
<evidence type="ECO:0000256" key="1">
    <source>
        <dbReference type="ARBA" id="ARBA00001968"/>
    </source>
</evidence>
<evidence type="ECO:0000256" key="2">
    <source>
        <dbReference type="ARBA" id="ARBA00022723"/>
    </source>
</evidence>
<gene>
    <name evidence="4" type="ORF">PR048_023843</name>
</gene>
<comment type="caution">
    <text evidence="4">The sequence shown here is derived from an EMBL/GenBank/DDBJ whole genome shotgun (WGS) entry which is preliminary data.</text>
</comment>
<protein>
    <recommendedName>
        <fullName evidence="3">DDE Tnp4 domain-containing protein</fullName>
    </recommendedName>
</protein>
<sequence length="358" mass="41027">MSPGERLAMTLRQIIYFLDPNPTALRLEVKSNLLLNQFTYYRRCVIIYRCLVAGDSMRSISYQYILVPNTVSKFFLEVCKVLWLVLMSNVFTPLTKEAWRTWATEYDAKADFPRCLAAIDGKHCVVQALPGTGSQFYNYKGSYSVVLLAAVSAQYRFIMVDIGTEERSSDRDILKNSAFGRALARNELDFPPPEPISDSTELFPYVFVADEAFPLTTNMMRPALASNDCRKYIWDFICKVAHLPTAHSGSLPLVRAIIKVTTCLRNWLLTEEENLQPEERKYCSSRTPDSVDQDGNIIEGQWRTEVSDDNALRDLPPAMRLGSNRYSEAAANIREEYTDFFLSRGQIERQWRKIPVRC</sequence>
<evidence type="ECO:0000259" key="3">
    <source>
        <dbReference type="Pfam" id="PF13359"/>
    </source>
</evidence>
<proteinExistence type="predicted"/>
<keyword evidence="2" id="KW-0479">Metal-binding</keyword>
<dbReference type="Pfam" id="PF13359">
    <property type="entry name" value="DDE_Tnp_4"/>
    <property type="match status" value="1"/>
</dbReference>
<evidence type="ECO:0000313" key="5">
    <source>
        <dbReference type="Proteomes" id="UP001159363"/>
    </source>
</evidence>
<evidence type="ECO:0000313" key="4">
    <source>
        <dbReference type="EMBL" id="KAJ8875935.1"/>
    </source>
</evidence>
<dbReference type="InterPro" id="IPR027806">
    <property type="entry name" value="HARBI1_dom"/>
</dbReference>
<feature type="domain" description="DDE Tnp4" evidence="3">
    <location>
        <begin position="119"/>
        <end position="223"/>
    </location>
</feature>
<accession>A0ABQ9GV65</accession>
<comment type="cofactor">
    <cofactor evidence="1">
        <name>a divalent metal cation</name>
        <dbReference type="ChEBI" id="CHEBI:60240"/>
    </cofactor>
</comment>
<organism evidence="4 5">
    <name type="scientific">Dryococelus australis</name>
    <dbReference type="NCBI Taxonomy" id="614101"/>
    <lineage>
        <taxon>Eukaryota</taxon>
        <taxon>Metazoa</taxon>
        <taxon>Ecdysozoa</taxon>
        <taxon>Arthropoda</taxon>
        <taxon>Hexapoda</taxon>
        <taxon>Insecta</taxon>
        <taxon>Pterygota</taxon>
        <taxon>Neoptera</taxon>
        <taxon>Polyneoptera</taxon>
        <taxon>Phasmatodea</taxon>
        <taxon>Verophasmatodea</taxon>
        <taxon>Anareolatae</taxon>
        <taxon>Phasmatidae</taxon>
        <taxon>Eurycanthinae</taxon>
        <taxon>Dryococelus</taxon>
    </lineage>
</organism>
<reference evidence="4 5" key="1">
    <citation type="submission" date="2023-02" db="EMBL/GenBank/DDBJ databases">
        <title>LHISI_Scaffold_Assembly.</title>
        <authorList>
            <person name="Stuart O.P."/>
            <person name="Cleave R."/>
            <person name="Magrath M.J.L."/>
            <person name="Mikheyev A.S."/>
        </authorList>
    </citation>
    <scope>NUCLEOTIDE SEQUENCE [LARGE SCALE GENOMIC DNA]</scope>
    <source>
        <strain evidence="4">Daus_M_001</strain>
        <tissue evidence="4">Leg muscle</tissue>
    </source>
</reference>
<dbReference type="EMBL" id="JARBHB010000009">
    <property type="protein sequence ID" value="KAJ8875935.1"/>
    <property type="molecule type" value="Genomic_DNA"/>
</dbReference>